<dbReference type="OMA" id="RHQQTDK"/>
<dbReference type="Gene3D" id="2.20.28.10">
    <property type="match status" value="1"/>
</dbReference>
<dbReference type="InterPro" id="IPR001208">
    <property type="entry name" value="MCM_dom"/>
</dbReference>
<keyword evidence="6 13" id="KW-0347">Helicase</keyword>
<dbReference type="InterPro" id="IPR031327">
    <property type="entry name" value="MCM"/>
</dbReference>
<dbReference type="eggNOG" id="KOG0480">
    <property type="taxonomic scope" value="Eukaryota"/>
</dbReference>
<dbReference type="GO" id="GO:0005634">
    <property type="term" value="C:nucleus"/>
    <property type="evidence" value="ECO:0007669"/>
    <property type="project" value="UniProtKB-SubCell"/>
</dbReference>
<dbReference type="Gene3D" id="1.20.58.870">
    <property type="match status" value="1"/>
</dbReference>
<reference evidence="17" key="1">
    <citation type="submission" date="2011-08" db="EMBL/GenBank/DDBJ databases">
        <authorList>
            <person name="Rombauts S."/>
        </authorList>
    </citation>
    <scope>NUCLEOTIDE SEQUENCE</scope>
    <source>
        <strain evidence="17">London</strain>
    </source>
</reference>
<dbReference type="CDD" id="cd17757">
    <property type="entry name" value="MCM6"/>
    <property type="match status" value="1"/>
</dbReference>
<dbReference type="FunFam" id="3.30.1640.10:FF:000004">
    <property type="entry name" value="DNA helicase"/>
    <property type="match status" value="1"/>
</dbReference>
<evidence type="ECO:0000256" key="5">
    <source>
        <dbReference type="ARBA" id="ARBA00022801"/>
    </source>
</evidence>
<dbReference type="SUPFAM" id="SSF52540">
    <property type="entry name" value="P-loop containing nucleoside triphosphate hydrolases"/>
    <property type="match status" value="1"/>
</dbReference>
<evidence type="ECO:0000256" key="8">
    <source>
        <dbReference type="ARBA" id="ARBA00023125"/>
    </source>
</evidence>
<dbReference type="InterPro" id="IPR041562">
    <property type="entry name" value="MCM_lid"/>
</dbReference>
<dbReference type="InterPro" id="IPR033762">
    <property type="entry name" value="MCM_OB"/>
</dbReference>
<dbReference type="OrthoDB" id="1744952at2759"/>
<dbReference type="KEGG" id="tut:107359730"/>
<dbReference type="Pfam" id="PF17207">
    <property type="entry name" value="MCM_OB"/>
    <property type="match status" value="1"/>
</dbReference>
<dbReference type="Pfam" id="PF18263">
    <property type="entry name" value="WHD_MCM6"/>
    <property type="match status" value="1"/>
</dbReference>
<evidence type="ECO:0000256" key="14">
    <source>
        <dbReference type="SAM" id="MobiDB-lite"/>
    </source>
</evidence>
<dbReference type="Gene3D" id="3.40.50.300">
    <property type="entry name" value="P-loop containing nucleotide triphosphate hydrolases"/>
    <property type="match status" value="1"/>
</dbReference>
<evidence type="ECO:0000256" key="6">
    <source>
        <dbReference type="ARBA" id="ARBA00022806"/>
    </source>
</evidence>
<evidence type="ECO:0000256" key="13">
    <source>
        <dbReference type="RuleBase" id="RU368064"/>
    </source>
</evidence>
<dbReference type="FunFam" id="2.20.28.10:FF:000003">
    <property type="entry name" value="DNA helicase"/>
    <property type="match status" value="1"/>
</dbReference>
<dbReference type="GO" id="GO:0005524">
    <property type="term" value="F:ATP binding"/>
    <property type="evidence" value="ECO:0007669"/>
    <property type="project" value="UniProtKB-UniRule"/>
</dbReference>
<keyword evidence="7 12" id="KW-0067">ATP-binding</keyword>
<reference evidence="16" key="2">
    <citation type="submission" date="2015-06" db="UniProtKB">
        <authorList>
            <consortium name="EnsemblMetazoa"/>
        </authorList>
    </citation>
    <scope>IDENTIFICATION</scope>
</reference>
<comment type="function">
    <text evidence="13">Acts as component of the MCM2-7 complex (MCM complex) which is the replicative helicase essential for 'once per cell cycle' DNA replication initiation and elongation in eukaryotic cells. The active ATPase sites in the MCM2-7 ring are formed through the interaction surfaces of two neighboring subunits such that a critical structure of a conserved arginine finger motif is provided in trans relative to the ATP-binding site of the Walker A box of the adjacent subunit. The six ATPase active sites, however, are likely to contribute differentially to the complex helicase activity.</text>
</comment>
<dbReference type="PANTHER" id="PTHR11630">
    <property type="entry name" value="DNA REPLICATION LICENSING FACTOR MCM FAMILY MEMBER"/>
    <property type="match status" value="1"/>
</dbReference>
<dbReference type="GO" id="GO:1990518">
    <property type="term" value="F:single-stranded 3'-5' DNA helicase activity"/>
    <property type="evidence" value="ECO:0007669"/>
    <property type="project" value="TreeGrafter"/>
</dbReference>
<dbReference type="PANTHER" id="PTHR11630:SF43">
    <property type="entry name" value="DNA REPLICATION LICENSING FACTOR MCM6"/>
    <property type="match status" value="1"/>
</dbReference>
<dbReference type="InterPro" id="IPR027417">
    <property type="entry name" value="P-loop_NTPase"/>
</dbReference>
<feature type="compositionally biased region" description="Polar residues" evidence="14">
    <location>
        <begin position="711"/>
        <end position="721"/>
    </location>
</feature>
<evidence type="ECO:0000259" key="15">
    <source>
        <dbReference type="PROSITE" id="PS50051"/>
    </source>
</evidence>
<evidence type="ECO:0000256" key="7">
    <source>
        <dbReference type="ARBA" id="ARBA00022840"/>
    </source>
</evidence>
<evidence type="ECO:0000256" key="2">
    <source>
        <dbReference type="ARBA" id="ARBA00008010"/>
    </source>
</evidence>
<feature type="region of interest" description="Disordered" evidence="14">
    <location>
        <begin position="689"/>
        <end position="721"/>
    </location>
</feature>
<gene>
    <name evidence="16" type="primary">107359730</name>
</gene>
<feature type="compositionally biased region" description="Basic and acidic residues" evidence="14">
    <location>
        <begin position="768"/>
        <end position="785"/>
    </location>
</feature>
<dbReference type="Gene3D" id="3.30.1640.10">
    <property type="entry name" value="mini-chromosome maintenance (MCM) complex, chain A, domain 1"/>
    <property type="match status" value="1"/>
</dbReference>
<evidence type="ECO:0000256" key="12">
    <source>
        <dbReference type="RuleBase" id="RU004070"/>
    </source>
</evidence>
<dbReference type="GO" id="GO:0006270">
    <property type="term" value="P:DNA replication initiation"/>
    <property type="evidence" value="ECO:0007669"/>
    <property type="project" value="UniProtKB-UniRule"/>
</dbReference>
<dbReference type="InterPro" id="IPR012340">
    <property type="entry name" value="NA-bd_OB-fold"/>
</dbReference>
<comment type="subunit">
    <text evidence="13">Component of the MCM2-7 complex.</text>
</comment>
<keyword evidence="3 13" id="KW-0235">DNA replication</keyword>
<keyword evidence="5 13" id="KW-0378">Hydrolase</keyword>
<keyword evidence="9" id="KW-0539">Nucleus</keyword>
<evidence type="ECO:0000256" key="9">
    <source>
        <dbReference type="ARBA" id="ARBA00023242"/>
    </source>
</evidence>
<dbReference type="GO" id="GO:0000727">
    <property type="term" value="P:double-strand break repair via break-induced replication"/>
    <property type="evidence" value="ECO:0007669"/>
    <property type="project" value="TreeGrafter"/>
</dbReference>
<evidence type="ECO:0000256" key="1">
    <source>
        <dbReference type="ARBA" id="ARBA00004123"/>
    </source>
</evidence>
<dbReference type="STRING" id="32264.T1K2X9"/>
<organism evidence="16 17">
    <name type="scientific">Tetranychus urticae</name>
    <name type="common">Two-spotted spider mite</name>
    <dbReference type="NCBI Taxonomy" id="32264"/>
    <lineage>
        <taxon>Eukaryota</taxon>
        <taxon>Metazoa</taxon>
        <taxon>Ecdysozoa</taxon>
        <taxon>Arthropoda</taxon>
        <taxon>Chelicerata</taxon>
        <taxon>Arachnida</taxon>
        <taxon>Acari</taxon>
        <taxon>Acariformes</taxon>
        <taxon>Trombidiformes</taxon>
        <taxon>Prostigmata</taxon>
        <taxon>Eleutherengona</taxon>
        <taxon>Raphignathae</taxon>
        <taxon>Tetranychoidea</taxon>
        <taxon>Tetranychidae</taxon>
        <taxon>Tetranychus</taxon>
    </lineage>
</organism>
<keyword evidence="10 13" id="KW-0131">Cell cycle</keyword>
<dbReference type="FunFam" id="3.40.50.300:FF:000115">
    <property type="entry name" value="DNA helicase"/>
    <property type="match status" value="1"/>
</dbReference>
<dbReference type="Proteomes" id="UP000015104">
    <property type="component" value="Unassembled WGS sequence"/>
</dbReference>
<evidence type="ECO:0000256" key="11">
    <source>
        <dbReference type="ARBA" id="ARBA00048432"/>
    </source>
</evidence>
<dbReference type="InterPro" id="IPR008049">
    <property type="entry name" value="MCM6"/>
</dbReference>
<evidence type="ECO:0000313" key="16">
    <source>
        <dbReference type="EnsemblMetazoa" id="tetur04g06680.1"/>
    </source>
</evidence>
<evidence type="ECO:0000256" key="4">
    <source>
        <dbReference type="ARBA" id="ARBA00022741"/>
    </source>
</evidence>
<dbReference type="EMBL" id="CAEY01001369">
    <property type="status" value="NOT_ANNOTATED_CDS"/>
    <property type="molecule type" value="Genomic_DNA"/>
</dbReference>
<comment type="catalytic activity">
    <reaction evidence="11">
        <text>ATP + H2O = ADP + phosphate + H(+)</text>
        <dbReference type="Rhea" id="RHEA:13065"/>
        <dbReference type="ChEBI" id="CHEBI:15377"/>
        <dbReference type="ChEBI" id="CHEBI:15378"/>
        <dbReference type="ChEBI" id="CHEBI:30616"/>
        <dbReference type="ChEBI" id="CHEBI:43474"/>
        <dbReference type="ChEBI" id="CHEBI:456216"/>
        <dbReference type="EC" id="3.6.4.12"/>
    </reaction>
    <physiologicalReaction direction="left-to-right" evidence="11">
        <dbReference type="Rhea" id="RHEA:13066"/>
    </physiologicalReaction>
</comment>
<dbReference type="InterPro" id="IPR018525">
    <property type="entry name" value="MCM_CS"/>
</dbReference>
<dbReference type="EnsemblMetazoa" id="tetur04g06680.1">
    <property type="protein sequence ID" value="tetur04g06680.1"/>
    <property type="gene ID" value="tetur04g06680"/>
</dbReference>
<dbReference type="Pfam" id="PF17855">
    <property type="entry name" value="MCM_lid"/>
    <property type="match status" value="1"/>
</dbReference>
<dbReference type="PRINTS" id="PR01662">
    <property type="entry name" value="MCMPROTEIN6"/>
</dbReference>
<evidence type="ECO:0000313" key="17">
    <source>
        <dbReference type="Proteomes" id="UP000015104"/>
    </source>
</evidence>
<dbReference type="SUPFAM" id="SSF50249">
    <property type="entry name" value="Nucleic acid-binding proteins"/>
    <property type="match status" value="1"/>
</dbReference>
<dbReference type="GO" id="GO:1902969">
    <property type="term" value="P:mitotic DNA replication"/>
    <property type="evidence" value="ECO:0007669"/>
    <property type="project" value="TreeGrafter"/>
</dbReference>
<sequence length="862" mass="96490">MDVADTVIGQTIQVKDDLGEKVQKLFKDFLSVYSDDPDSEKPKYAAEAYNLLSPDRSTLYVSFEDVQKFDPALYSTILEFYYRVYPFLCRALVSFVKDETLRDKDDVEAKQIRDVLKKDLFIGFYNVALQMKIRELKAVSVGALRRITGQIVRTHPVHPELINGTFECLDCGTEIPNVVQQFKFTQPVICRNNLCANRSRFKLVLHKSRFVDFQKLRIQETQAEIPRGSMPRSLDVIFRGAEQVDCVQAGERCDFIGCLIVVPDVSQMFTAQAGAVKTESRYNNNKSNATLGDGVSGLKNLGVKEMTYRLAFLANCCVREGSIIPAAMEELQKVEEEKFRDTNHLRDSDLEEIEAMAADKRLYDGLVASLFPSIYGHEDIKRGLLLQLFGGVGKFTEEGTHLRGDINICMVGDPSTAKSCFLKLITDSAPLKAVYTSGKASTASGLTAAVVRDEEGGFVIEAGALMLADKGICCIDEFDKMDIRDQVAIHEAMEQQTISIAKAGVKATLNARTSILAAANPIGGHYDRSRSLRNNLSLSLPIMSRFDLFFVLLDEANERTDYEVARKIVNMHANAFDAVDASEATTYTLEQVKKYIKAARKIVPKITPEAEHEMVETYKILRGDKGALSTGFAGSAKQSWRITVRQLESLVRLSEALAKLHFCHEVTVAHVKEAARLLNKSIVRVEQPDISLMDETTTAQGEDGEMDTESTEPVQNGQPSGFANLSISYDEFMKMAAAFATKLRQEEEARAAMQRERDEAEDGGGTDGQERMDAEQEGEEVRPSQDEEVYEGMPKSKLIEWYLEGQEYEDEIELLSKKQLCEKVIHRLVNIDRILFAAKPTPESDSDDDPFLFVHPNYICED</sequence>
<comment type="subcellular location">
    <subcellularLocation>
        <location evidence="1 13">Nucleus</location>
    </subcellularLocation>
</comment>
<dbReference type="InterPro" id="IPR041024">
    <property type="entry name" value="Mcm6_C"/>
</dbReference>
<feature type="domain" description="MCM C-terminal AAA(+) ATPase" evidence="15">
    <location>
        <begin position="362"/>
        <end position="568"/>
    </location>
</feature>
<dbReference type="AlphaFoldDB" id="T1K2X9"/>
<dbReference type="HOGENOM" id="CLU_000995_3_2_1"/>
<comment type="similarity">
    <text evidence="2 12">Belongs to the MCM family.</text>
</comment>
<protein>
    <recommendedName>
        <fullName evidence="13">DNA replication licensing factor MCM6</fullName>
        <ecNumber evidence="13">3.6.4.12</ecNumber>
    </recommendedName>
</protein>
<dbReference type="Pfam" id="PF14551">
    <property type="entry name" value="MCM_N"/>
    <property type="match status" value="1"/>
</dbReference>
<dbReference type="GO" id="GO:0003697">
    <property type="term" value="F:single-stranded DNA binding"/>
    <property type="evidence" value="ECO:0007669"/>
    <property type="project" value="TreeGrafter"/>
</dbReference>
<dbReference type="PROSITE" id="PS50051">
    <property type="entry name" value="MCM_2"/>
    <property type="match status" value="1"/>
</dbReference>
<evidence type="ECO:0000256" key="10">
    <source>
        <dbReference type="ARBA" id="ARBA00023306"/>
    </source>
</evidence>
<name>T1K2X9_TETUR</name>
<feature type="compositionally biased region" description="Basic and acidic residues" evidence="14">
    <location>
        <begin position="747"/>
        <end position="758"/>
    </location>
</feature>
<dbReference type="SMART" id="SM00350">
    <property type="entry name" value="MCM"/>
    <property type="match status" value="1"/>
</dbReference>
<dbReference type="Pfam" id="PF00493">
    <property type="entry name" value="MCM"/>
    <property type="match status" value="1"/>
</dbReference>
<keyword evidence="17" id="KW-1185">Reference proteome</keyword>
<dbReference type="EC" id="3.6.4.12" evidence="13"/>
<dbReference type="Gene3D" id="2.40.50.140">
    <property type="entry name" value="Nucleic acid-binding proteins"/>
    <property type="match status" value="1"/>
</dbReference>
<dbReference type="InterPro" id="IPR027925">
    <property type="entry name" value="MCM_N"/>
</dbReference>
<dbReference type="GO" id="GO:0016887">
    <property type="term" value="F:ATP hydrolysis activity"/>
    <property type="evidence" value="ECO:0007669"/>
    <property type="project" value="RHEA"/>
</dbReference>
<feature type="region of interest" description="Disordered" evidence="14">
    <location>
        <begin position="747"/>
        <end position="790"/>
    </location>
</feature>
<evidence type="ECO:0000256" key="3">
    <source>
        <dbReference type="ARBA" id="ARBA00022705"/>
    </source>
</evidence>
<proteinExistence type="inferred from homology"/>
<keyword evidence="4 12" id="KW-0547">Nucleotide-binding</keyword>
<dbReference type="PROSITE" id="PS00847">
    <property type="entry name" value="MCM_1"/>
    <property type="match status" value="1"/>
</dbReference>
<accession>T1K2X9</accession>
<dbReference type="PRINTS" id="PR01657">
    <property type="entry name" value="MCMFAMILY"/>
</dbReference>
<dbReference type="GO" id="GO:0042555">
    <property type="term" value="C:MCM complex"/>
    <property type="evidence" value="ECO:0007669"/>
    <property type="project" value="UniProtKB-UniRule"/>
</dbReference>
<keyword evidence="8 12" id="KW-0238">DNA-binding</keyword>